<dbReference type="EMBL" id="PVNG01000015">
    <property type="protein sequence ID" value="PRX61238.1"/>
    <property type="molecule type" value="Genomic_DNA"/>
</dbReference>
<protein>
    <submittedName>
        <fullName evidence="2">Uncharacterized protein</fullName>
    </submittedName>
</protein>
<keyword evidence="1" id="KW-0812">Transmembrane</keyword>
<keyword evidence="1" id="KW-0472">Membrane</keyword>
<proteinExistence type="predicted"/>
<keyword evidence="1" id="KW-1133">Transmembrane helix</keyword>
<evidence type="ECO:0000256" key="1">
    <source>
        <dbReference type="SAM" id="Phobius"/>
    </source>
</evidence>
<dbReference type="RefSeq" id="WP_146178375.1">
    <property type="nucleotide sequence ID" value="NZ_PVNG01000015.1"/>
</dbReference>
<sequence>MSRLALATWLGALCAALFPTWRLWRDFFGEPEIFSCGGMFFRGTSVWREQLDLIAAPLRSDVNSVLYYAFAVGAPAIVVLVCFGRWHSAVAGRRAAAVLGLAALLDPVFFPHFDLRECRQVPVLSGQWFGEVIGGWSATSTSLLLAAGLVLVATQRLGPAEEPLARTAVLPWPRIARWTLLLAIDYLAVLTIFRLAFTLFEQRPDDLEYGLLFWFYLDHLIAEPERALLLPVIVLYAVARCLLLRRRSGRGAAVDHVVRAHDEARIR</sequence>
<accession>A0A2T0MS04</accession>
<keyword evidence="3" id="KW-1185">Reference proteome</keyword>
<name>A0A2T0MS04_9ACTN</name>
<evidence type="ECO:0000313" key="3">
    <source>
        <dbReference type="Proteomes" id="UP000238312"/>
    </source>
</evidence>
<feature type="transmembrane region" description="Helical" evidence="1">
    <location>
        <begin position="175"/>
        <end position="197"/>
    </location>
</feature>
<feature type="transmembrane region" description="Helical" evidence="1">
    <location>
        <begin position="65"/>
        <end position="83"/>
    </location>
</feature>
<organism evidence="2 3">
    <name type="scientific">Nonomuraea fuscirosea</name>
    <dbReference type="NCBI Taxonomy" id="1291556"/>
    <lineage>
        <taxon>Bacteria</taxon>
        <taxon>Bacillati</taxon>
        <taxon>Actinomycetota</taxon>
        <taxon>Actinomycetes</taxon>
        <taxon>Streptosporangiales</taxon>
        <taxon>Streptosporangiaceae</taxon>
        <taxon>Nonomuraea</taxon>
    </lineage>
</organism>
<feature type="transmembrane region" description="Helical" evidence="1">
    <location>
        <begin position="227"/>
        <end position="243"/>
    </location>
</feature>
<comment type="caution">
    <text evidence="2">The sequence shown here is derived from an EMBL/GenBank/DDBJ whole genome shotgun (WGS) entry which is preliminary data.</text>
</comment>
<feature type="transmembrane region" description="Helical" evidence="1">
    <location>
        <begin position="95"/>
        <end position="113"/>
    </location>
</feature>
<dbReference type="AlphaFoldDB" id="A0A2T0MS04"/>
<dbReference type="Proteomes" id="UP000238312">
    <property type="component" value="Unassembled WGS sequence"/>
</dbReference>
<feature type="transmembrane region" description="Helical" evidence="1">
    <location>
        <begin position="133"/>
        <end position="154"/>
    </location>
</feature>
<dbReference type="OrthoDB" id="9935604at2"/>
<gene>
    <name evidence="2" type="ORF">B0I32_11592</name>
</gene>
<evidence type="ECO:0000313" key="2">
    <source>
        <dbReference type="EMBL" id="PRX61238.1"/>
    </source>
</evidence>
<reference evidence="2 3" key="1">
    <citation type="submission" date="2018-03" db="EMBL/GenBank/DDBJ databases">
        <title>Genomic Encyclopedia of Type Strains, Phase III (KMG-III): the genomes of soil and plant-associated and newly described type strains.</title>
        <authorList>
            <person name="Whitman W."/>
        </authorList>
    </citation>
    <scope>NUCLEOTIDE SEQUENCE [LARGE SCALE GENOMIC DNA]</scope>
    <source>
        <strain evidence="2 3">CGMCC 4.7104</strain>
    </source>
</reference>